<dbReference type="EMBL" id="FNLO01000018">
    <property type="protein sequence ID" value="SDV51522.1"/>
    <property type="molecule type" value="Genomic_DNA"/>
</dbReference>
<dbReference type="RefSeq" id="WP_091913243.1">
    <property type="nucleotide sequence ID" value="NZ_FNLO01000018.1"/>
</dbReference>
<evidence type="ECO:0000256" key="1">
    <source>
        <dbReference type="SAM" id="Phobius"/>
    </source>
</evidence>
<keyword evidence="1" id="KW-1133">Transmembrane helix</keyword>
<keyword evidence="1" id="KW-0812">Transmembrane</keyword>
<accession>A0A1H2PVY0</accession>
<dbReference type="OrthoDB" id="7062026at2"/>
<dbReference type="Proteomes" id="UP000243719">
    <property type="component" value="Unassembled WGS sequence"/>
</dbReference>
<organism evidence="2 3">
    <name type="scientific">Chitinasiproducens palmae</name>
    <dbReference type="NCBI Taxonomy" id="1770053"/>
    <lineage>
        <taxon>Bacteria</taxon>
        <taxon>Pseudomonadati</taxon>
        <taxon>Pseudomonadota</taxon>
        <taxon>Betaproteobacteria</taxon>
        <taxon>Burkholderiales</taxon>
        <taxon>Burkholderiaceae</taxon>
        <taxon>Chitinasiproducens</taxon>
    </lineage>
</organism>
<evidence type="ECO:0000313" key="3">
    <source>
        <dbReference type="Proteomes" id="UP000243719"/>
    </source>
</evidence>
<feature type="transmembrane region" description="Helical" evidence="1">
    <location>
        <begin position="89"/>
        <end position="109"/>
    </location>
</feature>
<dbReference type="AlphaFoldDB" id="A0A1H2PVY0"/>
<evidence type="ECO:0008006" key="4">
    <source>
        <dbReference type="Google" id="ProtNLM"/>
    </source>
</evidence>
<feature type="transmembrane region" description="Helical" evidence="1">
    <location>
        <begin position="171"/>
        <end position="192"/>
    </location>
</feature>
<evidence type="ECO:0000313" key="2">
    <source>
        <dbReference type="EMBL" id="SDV51522.1"/>
    </source>
</evidence>
<dbReference type="STRING" id="1770053.SAMN05216551_11828"/>
<sequence>MKPRRGLLLEVLVNFGLPWLLYKLAVGPLGSRDALLLSALPPVLWAIWEFARNRRLDALSALVVIGIAASLLALALGGSPRLLLMRESLASGAIGLAFLLSLMMPRPLVFHLGRATVAREMDGGAARFEQLWDAQPGFRRSIRLMTLVWGIGLTGENLLRAWLAWHWPVDRYLAVSPAISYGIYGALAWWTLWYRRRMKHKHTVATARRPHSIR</sequence>
<feature type="transmembrane region" description="Helical" evidence="1">
    <location>
        <begin position="34"/>
        <end position="51"/>
    </location>
</feature>
<keyword evidence="1" id="KW-0472">Membrane</keyword>
<protein>
    <recommendedName>
        <fullName evidence="4">Transmembrane protein</fullName>
    </recommendedName>
</protein>
<gene>
    <name evidence="2" type="ORF">SAMN05216551_11828</name>
</gene>
<dbReference type="NCBIfam" id="NF041646">
    <property type="entry name" value="VC0807_fam"/>
    <property type="match status" value="1"/>
</dbReference>
<feature type="transmembrane region" description="Helical" evidence="1">
    <location>
        <begin position="144"/>
        <end position="165"/>
    </location>
</feature>
<feature type="transmembrane region" description="Helical" evidence="1">
    <location>
        <begin position="58"/>
        <end position="77"/>
    </location>
</feature>
<name>A0A1H2PVY0_9BURK</name>
<reference evidence="3" key="1">
    <citation type="submission" date="2016-09" db="EMBL/GenBank/DDBJ databases">
        <authorList>
            <person name="Varghese N."/>
            <person name="Submissions S."/>
        </authorList>
    </citation>
    <scope>NUCLEOTIDE SEQUENCE [LARGE SCALE GENOMIC DNA]</scope>
    <source>
        <strain evidence="3">JS23</strain>
    </source>
</reference>
<keyword evidence="3" id="KW-1185">Reference proteome</keyword>
<proteinExistence type="predicted"/>
<feature type="transmembrane region" description="Helical" evidence="1">
    <location>
        <begin position="7"/>
        <end position="22"/>
    </location>
</feature>